<comment type="caution">
    <text evidence="6">The sequence shown here is derived from an EMBL/GenBank/DDBJ whole genome shotgun (WGS) entry which is preliminary data.</text>
</comment>
<dbReference type="KEGG" id="maj:MAA_11454"/>
<evidence type="ECO:0000256" key="1">
    <source>
        <dbReference type="ARBA" id="ARBA00004123"/>
    </source>
</evidence>
<dbReference type="GO" id="GO:0008270">
    <property type="term" value="F:zinc ion binding"/>
    <property type="evidence" value="ECO:0007669"/>
    <property type="project" value="UniProtKB-KW"/>
</dbReference>
<keyword evidence="3" id="KW-0863">Zinc-finger</keyword>
<evidence type="ECO:0000313" key="7">
    <source>
        <dbReference type="Proteomes" id="UP000002498"/>
    </source>
</evidence>
<sequence length="268" mass="30482">MTGIRRKNSPQKSVLGLQKDAAASSAFFWKDSIEKFKELLIRWIVYCHIAFFQLENQYFRELLFFLNPALMNHLPKAARTIRSWVMTAFMSKKEQLREDLQHSKSRISISFDLWTSPNPYAILGVVAMWIDAAGKRRSTVLGMRRVYGEHTGENVGSIVLELLKEYNIGGDSIGYFMLDNASSNDTAVDLILKELCPWMDAKQRRHRRLRCLGHIINLGPELREIPGKAGKAPFTRRLCKGRGALEEIWMFGSASQPSAIHTAYASAS</sequence>
<dbReference type="RefSeq" id="XP_011411750.1">
    <property type="nucleotide sequence ID" value="XM_011413448.1"/>
</dbReference>
<dbReference type="HOGENOM" id="CLU_009123_20_1_1"/>
<dbReference type="InterPro" id="IPR012337">
    <property type="entry name" value="RNaseH-like_sf"/>
</dbReference>
<dbReference type="PANTHER" id="PTHR46481:SF10">
    <property type="entry name" value="ZINC FINGER BED DOMAIN-CONTAINING PROTEIN 39"/>
    <property type="match status" value="1"/>
</dbReference>
<reference evidence="6 7" key="2">
    <citation type="journal article" date="2014" name="Proc. Natl. Acad. Sci. U.S.A.">
        <title>Trajectory and genomic determinants of fungal-pathogen speciation and host adaptation.</title>
        <authorList>
            <person name="Hu X."/>
            <person name="Xiao G."/>
            <person name="Zheng P."/>
            <person name="Shang Y."/>
            <person name="Su Y."/>
            <person name="Zhang X."/>
            <person name="Liu X."/>
            <person name="Zhan S."/>
            <person name="St Leger R.J."/>
            <person name="Wang C."/>
        </authorList>
    </citation>
    <scope>GENOME REANNOTATION</scope>
    <source>
        <strain evidence="7">ARSEF 23 / ATCC MYA-3075</strain>
    </source>
</reference>
<evidence type="ECO:0000256" key="5">
    <source>
        <dbReference type="ARBA" id="ARBA00023242"/>
    </source>
</evidence>
<gene>
    <name evidence="6" type="ORF">MAA_11454</name>
</gene>
<evidence type="ECO:0000313" key="6">
    <source>
        <dbReference type="EMBL" id="KHO10917.1"/>
    </source>
</evidence>
<protein>
    <submittedName>
        <fullName evidence="6">Extracellular membrane protein, CFEM domain protein</fullName>
    </submittedName>
</protein>
<dbReference type="GeneID" id="23632902"/>
<dbReference type="PANTHER" id="PTHR46481">
    <property type="entry name" value="ZINC FINGER BED DOMAIN-CONTAINING PROTEIN 4"/>
    <property type="match status" value="1"/>
</dbReference>
<evidence type="ECO:0000256" key="4">
    <source>
        <dbReference type="ARBA" id="ARBA00022833"/>
    </source>
</evidence>
<evidence type="ECO:0000256" key="2">
    <source>
        <dbReference type="ARBA" id="ARBA00022723"/>
    </source>
</evidence>
<keyword evidence="4" id="KW-0862">Zinc</keyword>
<dbReference type="SUPFAM" id="SSF53098">
    <property type="entry name" value="Ribonuclease H-like"/>
    <property type="match status" value="1"/>
</dbReference>
<proteinExistence type="predicted"/>
<dbReference type="EMBL" id="ADNJ02000008">
    <property type="protein sequence ID" value="KHO10917.1"/>
    <property type="molecule type" value="Genomic_DNA"/>
</dbReference>
<name>A0A0B2XH76_METRA</name>
<dbReference type="GO" id="GO:0005634">
    <property type="term" value="C:nucleus"/>
    <property type="evidence" value="ECO:0007669"/>
    <property type="project" value="UniProtKB-SubCell"/>
</dbReference>
<organism evidence="6 7">
    <name type="scientific">Metarhizium robertsii (strain ARSEF 23 / ATCC MYA-3075)</name>
    <name type="common">Metarhizium anisopliae (strain ARSEF 23)</name>
    <dbReference type="NCBI Taxonomy" id="655844"/>
    <lineage>
        <taxon>Eukaryota</taxon>
        <taxon>Fungi</taxon>
        <taxon>Dikarya</taxon>
        <taxon>Ascomycota</taxon>
        <taxon>Pezizomycotina</taxon>
        <taxon>Sordariomycetes</taxon>
        <taxon>Hypocreomycetidae</taxon>
        <taxon>Hypocreales</taxon>
        <taxon>Clavicipitaceae</taxon>
        <taxon>Metarhizium</taxon>
    </lineage>
</organism>
<dbReference type="Proteomes" id="UP000002498">
    <property type="component" value="Unassembled WGS sequence"/>
</dbReference>
<reference evidence="6 7" key="1">
    <citation type="journal article" date="2011" name="PLoS Genet.">
        <title>Genome sequencing and comparative transcriptomics of the model entomopathogenic fungi Metarhizium anisopliae and M. acridum.</title>
        <authorList>
            <person name="Gao Q."/>
            <person name="Jin K."/>
            <person name="Ying S.H."/>
            <person name="Zhang Y."/>
            <person name="Xiao G."/>
            <person name="Shang Y."/>
            <person name="Duan Z."/>
            <person name="Hu X."/>
            <person name="Xie X.Q."/>
            <person name="Zhou G."/>
            <person name="Peng G."/>
            <person name="Luo Z."/>
            <person name="Huang W."/>
            <person name="Wang B."/>
            <person name="Fang W."/>
            <person name="Wang S."/>
            <person name="Zhong Y."/>
            <person name="Ma L.J."/>
            <person name="St Leger R.J."/>
            <person name="Zhao G.P."/>
            <person name="Pei Y."/>
            <person name="Feng M.G."/>
            <person name="Xia Y."/>
            <person name="Wang C."/>
        </authorList>
    </citation>
    <scope>NUCLEOTIDE SEQUENCE [LARGE SCALE GENOMIC DNA]</scope>
    <source>
        <strain evidence="7">ARSEF 23 / ATCC MYA-3075</strain>
    </source>
</reference>
<keyword evidence="2" id="KW-0479">Metal-binding</keyword>
<dbReference type="OrthoDB" id="4961446at2759"/>
<keyword evidence="5" id="KW-0539">Nucleus</keyword>
<keyword evidence="7" id="KW-1185">Reference proteome</keyword>
<comment type="subcellular location">
    <subcellularLocation>
        <location evidence="1">Nucleus</location>
    </subcellularLocation>
</comment>
<accession>A0A0B2XH76</accession>
<evidence type="ECO:0000256" key="3">
    <source>
        <dbReference type="ARBA" id="ARBA00022771"/>
    </source>
</evidence>
<dbReference type="InterPro" id="IPR052035">
    <property type="entry name" value="ZnF_BED_domain_contain"/>
</dbReference>
<dbReference type="AlphaFoldDB" id="A0A0B2XH76"/>